<evidence type="ECO:0000313" key="2">
    <source>
        <dbReference type="EMBL" id="TFC01212.1"/>
    </source>
</evidence>
<dbReference type="SUPFAM" id="SSF53448">
    <property type="entry name" value="Nucleotide-diphospho-sugar transferases"/>
    <property type="match status" value="2"/>
</dbReference>
<reference evidence="2 3" key="1">
    <citation type="submission" date="2019-03" db="EMBL/GenBank/DDBJ databases">
        <title>Genomics of glacier-inhabiting Cryobacterium strains.</title>
        <authorList>
            <person name="Liu Q."/>
            <person name="Xin Y.-H."/>
        </authorList>
    </citation>
    <scope>NUCLEOTIDE SEQUENCE [LARGE SCALE GENOMIC DNA]</scope>
    <source>
        <strain evidence="2 3">RHLT2-21</strain>
    </source>
</reference>
<evidence type="ECO:0000313" key="3">
    <source>
        <dbReference type="Proteomes" id="UP000297643"/>
    </source>
</evidence>
<feature type="domain" description="Glycosyltransferase 2-like" evidence="1">
    <location>
        <begin position="262"/>
        <end position="429"/>
    </location>
</feature>
<comment type="caution">
    <text evidence="2">The sequence shown here is derived from an EMBL/GenBank/DDBJ whole genome shotgun (WGS) entry which is preliminary data.</text>
</comment>
<proteinExistence type="predicted"/>
<keyword evidence="2" id="KW-0808">Transferase</keyword>
<accession>A0A4R8W5H3</accession>
<keyword evidence="3" id="KW-1185">Reference proteome</keyword>
<dbReference type="PANTHER" id="PTHR43179:SF7">
    <property type="entry name" value="RHAMNOSYLTRANSFERASE WBBL"/>
    <property type="match status" value="1"/>
</dbReference>
<dbReference type="RefSeq" id="WP_134510376.1">
    <property type="nucleotide sequence ID" value="NZ_SOFM01000043.1"/>
</dbReference>
<dbReference type="EMBL" id="SOFM01000043">
    <property type="protein sequence ID" value="TFC01212.1"/>
    <property type="molecule type" value="Genomic_DNA"/>
</dbReference>
<dbReference type="GO" id="GO:0016740">
    <property type="term" value="F:transferase activity"/>
    <property type="evidence" value="ECO:0007669"/>
    <property type="project" value="UniProtKB-KW"/>
</dbReference>
<protein>
    <submittedName>
        <fullName evidence="2">Glycosyltransferase</fullName>
    </submittedName>
</protein>
<dbReference type="Pfam" id="PF00535">
    <property type="entry name" value="Glycos_transf_2"/>
    <property type="match status" value="2"/>
</dbReference>
<dbReference type="InterPro" id="IPR001173">
    <property type="entry name" value="Glyco_trans_2-like"/>
</dbReference>
<dbReference type="PANTHER" id="PTHR43179">
    <property type="entry name" value="RHAMNOSYLTRANSFERASE WBBL"/>
    <property type="match status" value="1"/>
</dbReference>
<feature type="domain" description="Glycosyltransferase 2-like" evidence="1">
    <location>
        <begin position="12"/>
        <end position="127"/>
    </location>
</feature>
<dbReference type="AlphaFoldDB" id="A0A4R8W5H3"/>
<gene>
    <name evidence="2" type="ORF">E3O32_13705</name>
</gene>
<dbReference type="Proteomes" id="UP000297643">
    <property type="component" value="Unassembled WGS sequence"/>
</dbReference>
<sequence length="500" mass="54095">MFVAGQGRSVASITEAVRSVARQTCEVWDIVCVIDDDNAAAVRAAVMTPLDTAQVKIVSPNGDEAAILNQALAEIRGDYLVWLDAAAALKSDALGTVAQVLNRFPGTGLVYADDERTAAGHGRVRTSRPEFSPVRLRSQDYLGPVRIFSASTVRAIGGFRTGVSEVRGWDLALRATAHKIRVIHIPDVLCVVDGSLAHRSAAVAANSVRAVEDHLHSIGIDAVVSAQPSGVLNIRYPLQTKPLVSILIPTRGSSGRARGRDRTFVVEAVRGIIERSSYPNVEFVVVADDETPQSVIDELVALAGERLRLVRWSKAFNFSGKMNRGAVHARGEYLLLLNDDIDLITPDWIETMLGLVQQPGIGCAGTLLFFDDGTIQHGGHLYRDGHAGHIALGWSPGEDDALGSLAVDREVSGVTAACAIVSAELFWKVGGFSTLLPGNYNDVDFAMKIRAAGDSIVWTPHARLFHFESKSRVATIAPSELQALQRRWGNRLQFDPYWPE</sequence>
<dbReference type="Gene3D" id="3.90.550.10">
    <property type="entry name" value="Spore Coat Polysaccharide Biosynthesis Protein SpsA, Chain A"/>
    <property type="match status" value="2"/>
</dbReference>
<evidence type="ECO:0000259" key="1">
    <source>
        <dbReference type="Pfam" id="PF00535"/>
    </source>
</evidence>
<name>A0A4R8W5H3_9MICO</name>
<organism evidence="2 3">
    <name type="scientific">Cryobacterium mannosilyticum</name>
    <dbReference type="NCBI Taxonomy" id="1259190"/>
    <lineage>
        <taxon>Bacteria</taxon>
        <taxon>Bacillati</taxon>
        <taxon>Actinomycetota</taxon>
        <taxon>Actinomycetes</taxon>
        <taxon>Micrococcales</taxon>
        <taxon>Microbacteriaceae</taxon>
        <taxon>Cryobacterium</taxon>
    </lineage>
</organism>
<dbReference type="InterPro" id="IPR029044">
    <property type="entry name" value="Nucleotide-diphossugar_trans"/>
</dbReference>